<evidence type="ECO:0000313" key="2">
    <source>
        <dbReference type="Proteomes" id="UP000254209"/>
    </source>
</evidence>
<dbReference type="STRING" id="1120980.GCA_000745955_01493"/>
<keyword evidence="2" id="KW-1185">Reference proteome</keyword>
<evidence type="ECO:0008006" key="3">
    <source>
        <dbReference type="Google" id="ProtNLM"/>
    </source>
</evidence>
<protein>
    <recommendedName>
        <fullName evidence="3">EF-hand domain-containing protein</fullName>
    </recommendedName>
</protein>
<name>A0A376BK14_9NEIS</name>
<organism evidence="1 2">
    <name type="scientific">Alysiella crassa</name>
    <dbReference type="NCBI Taxonomy" id="153491"/>
    <lineage>
        <taxon>Bacteria</taxon>
        <taxon>Pseudomonadati</taxon>
        <taxon>Pseudomonadota</taxon>
        <taxon>Betaproteobacteria</taxon>
        <taxon>Neisseriales</taxon>
        <taxon>Neisseriaceae</taxon>
        <taxon>Alysiella</taxon>
    </lineage>
</organism>
<dbReference type="RefSeq" id="WP_147293659.1">
    <property type="nucleotide sequence ID" value="NZ_UFSO01000002.1"/>
</dbReference>
<dbReference type="Proteomes" id="UP000254209">
    <property type="component" value="Unassembled WGS sequence"/>
</dbReference>
<reference evidence="1 2" key="1">
    <citation type="submission" date="2018-06" db="EMBL/GenBank/DDBJ databases">
        <authorList>
            <consortium name="Pathogen Informatics"/>
            <person name="Doyle S."/>
        </authorList>
    </citation>
    <scope>NUCLEOTIDE SEQUENCE [LARGE SCALE GENOMIC DNA]</scope>
    <source>
        <strain evidence="1 2">NCTC10283</strain>
    </source>
</reference>
<sequence>MSIVMMIFAKHDDVSETFHLGSFSSFLTQIDRKMLNEQCPILQRLLEQVDDEDENRITGTEILLLSKELENILNSPISHLNSYTQDTFKHFIHYFHDKDVYQYDVFIT</sequence>
<accession>A0A376BK14</accession>
<gene>
    <name evidence="1" type="ORF">NCTC10283_00079</name>
</gene>
<dbReference type="EMBL" id="UFSO01000002">
    <property type="protein sequence ID" value="SSY70016.1"/>
    <property type="molecule type" value="Genomic_DNA"/>
</dbReference>
<proteinExistence type="predicted"/>
<evidence type="ECO:0000313" key="1">
    <source>
        <dbReference type="EMBL" id="SSY70016.1"/>
    </source>
</evidence>
<dbReference type="AlphaFoldDB" id="A0A376BK14"/>